<name>A0A4R6BWK5_9STAP</name>
<keyword evidence="3" id="KW-1185">Reference proteome</keyword>
<feature type="transmembrane region" description="Helical" evidence="1">
    <location>
        <begin position="27"/>
        <end position="50"/>
    </location>
</feature>
<feature type="transmembrane region" description="Helical" evidence="1">
    <location>
        <begin position="5"/>
        <end position="21"/>
    </location>
</feature>
<organism evidence="2 3">
    <name type="scientific">Macrococcus lamae</name>
    <dbReference type="NCBI Taxonomy" id="198484"/>
    <lineage>
        <taxon>Bacteria</taxon>
        <taxon>Bacillati</taxon>
        <taxon>Bacillota</taxon>
        <taxon>Bacilli</taxon>
        <taxon>Bacillales</taxon>
        <taxon>Staphylococcaceae</taxon>
        <taxon>Macrococcus</taxon>
    </lineage>
</organism>
<keyword evidence="1" id="KW-0812">Transmembrane</keyword>
<feature type="transmembrane region" description="Helical" evidence="1">
    <location>
        <begin position="57"/>
        <end position="79"/>
    </location>
</feature>
<dbReference type="RefSeq" id="WP_133443042.1">
    <property type="nucleotide sequence ID" value="NZ_SCWB01000002.1"/>
</dbReference>
<dbReference type="OrthoDB" id="9900792at2"/>
<protein>
    <submittedName>
        <fullName evidence="2">Uncharacterized protein</fullName>
    </submittedName>
</protein>
<evidence type="ECO:0000313" key="3">
    <source>
        <dbReference type="Proteomes" id="UP000294802"/>
    </source>
</evidence>
<proteinExistence type="predicted"/>
<dbReference type="EMBL" id="SCWB01000002">
    <property type="protein sequence ID" value="TDM12827.1"/>
    <property type="molecule type" value="Genomic_DNA"/>
</dbReference>
<dbReference type="AlphaFoldDB" id="A0A4R6BWK5"/>
<gene>
    <name evidence="2" type="ORF">ERX29_02150</name>
</gene>
<keyword evidence="1" id="KW-0472">Membrane</keyword>
<evidence type="ECO:0000313" key="2">
    <source>
        <dbReference type="EMBL" id="TDM12827.1"/>
    </source>
</evidence>
<sequence length="83" mass="9603">MFKNILLTILAVVNIVLIFLFQTRQAIYHFDISVIAVGLTLIITIIFLIVRPSKLNLIFILITLLIALYHAALLVMRVYHYVY</sequence>
<dbReference type="Proteomes" id="UP000294802">
    <property type="component" value="Unassembled WGS sequence"/>
</dbReference>
<reference evidence="2 3" key="1">
    <citation type="submission" date="2019-01" db="EMBL/GenBank/DDBJ databases">
        <title>Draft genome sequences of the type strains of six Macrococcus species.</title>
        <authorList>
            <person name="Mazhar S."/>
            <person name="Altermann E."/>
            <person name="Hill C."/>
            <person name="Mcauliffe O."/>
        </authorList>
    </citation>
    <scope>NUCLEOTIDE SEQUENCE [LARGE SCALE GENOMIC DNA]</scope>
    <source>
        <strain evidence="2 3">CCM4815</strain>
    </source>
</reference>
<accession>A0A4R6BWK5</accession>
<comment type="caution">
    <text evidence="2">The sequence shown here is derived from an EMBL/GenBank/DDBJ whole genome shotgun (WGS) entry which is preliminary data.</text>
</comment>
<keyword evidence="1" id="KW-1133">Transmembrane helix</keyword>
<evidence type="ECO:0000256" key="1">
    <source>
        <dbReference type="SAM" id="Phobius"/>
    </source>
</evidence>